<dbReference type="PANTHER" id="PTHR42928">
    <property type="entry name" value="TRICARBOXYLATE-BINDING PROTEIN"/>
    <property type="match status" value="1"/>
</dbReference>
<dbReference type="RefSeq" id="WP_193124557.1">
    <property type="nucleotide sequence ID" value="NZ_JADBGI010000031.1"/>
</dbReference>
<evidence type="ECO:0000313" key="3">
    <source>
        <dbReference type="EMBL" id="MBE3001964.1"/>
    </source>
</evidence>
<comment type="caution">
    <text evidence="3">The sequence shown here is derived from an EMBL/GenBank/DDBJ whole genome shotgun (WGS) entry which is preliminary data.</text>
</comment>
<dbReference type="SUPFAM" id="SSF53850">
    <property type="entry name" value="Periplasmic binding protein-like II"/>
    <property type="match status" value="1"/>
</dbReference>
<dbReference type="CDD" id="cd07012">
    <property type="entry name" value="PBP2_Bug_TTT"/>
    <property type="match status" value="1"/>
</dbReference>
<dbReference type="InterPro" id="IPR005064">
    <property type="entry name" value="BUG"/>
</dbReference>
<dbReference type="Pfam" id="PF03401">
    <property type="entry name" value="TctC"/>
    <property type="match status" value="1"/>
</dbReference>
<proteinExistence type="inferred from homology"/>
<evidence type="ECO:0000256" key="1">
    <source>
        <dbReference type="ARBA" id="ARBA00006987"/>
    </source>
</evidence>
<protein>
    <submittedName>
        <fullName evidence="3">Tripartite tricarboxylate transporter substrate binding protein</fullName>
    </submittedName>
</protein>
<dbReference type="PANTHER" id="PTHR42928:SF5">
    <property type="entry name" value="BLR1237 PROTEIN"/>
    <property type="match status" value="1"/>
</dbReference>
<dbReference type="Proteomes" id="UP000806528">
    <property type="component" value="Unassembled WGS sequence"/>
</dbReference>
<comment type="similarity">
    <text evidence="1">Belongs to the UPF0065 (bug) family.</text>
</comment>
<accession>A0ABR9PDP4</accession>
<dbReference type="PIRSF" id="PIRSF017082">
    <property type="entry name" value="YflP"/>
    <property type="match status" value="1"/>
</dbReference>
<sequence>MSWCSCSRRPLAAVVAGGLSLGLVACGGVTDGAVGGGDYPAEPITLTVGQEPGGSTDLIARALAEGAQDAFGVSMPVENQPGANGAIATQQVANQNPDGYELTLLNSTLITTTAQVVPEEEAVSMDDLDVIMGLSRDDYIMVANADTGYESVEDVEADSGDISYGTAGIGTGSQLAQLLLFEEAGIEGNEVPFDSGAPALTAVMGGQVDVATVQVGEAMPQIEAGTATPLVIFSDERNEHLEDVPTAVEEGYDIPVAQYRAVAMPADAPEDVKDTLREGFEEIAATEDYQGFNDENYLTPEEISGEEVEEQWTGMADEYAQRIEENGLDLGGEDA</sequence>
<reference evidence="3 4" key="1">
    <citation type="submission" date="2020-09" db="EMBL/GenBank/DDBJ databases">
        <title>Diversity and distribution of actinomycetes associated with coral in the coast of Hainan.</title>
        <authorList>
            <person name="Li F."/>
        </authorList>
    </citation>
    <scope>NUCLEOTIDE SEQUENCE [LARGE SCALE GENOMIC DNA]</scope>
    <source>
        <strain evidence="3 4">HNM0947</strain>
    </source>
</reference>
<keyword evidence="4" id="KW-1185">Reference proteome</keyword>
<evidence type="ECO:0000256" key="2">
    <source>
        <dbReference type="SAM" id="SignalP"/>
    </source>
</evidence>
<evidence type="ECO:0000313" key="4">
    <source>
        <dbReference type="Proteomes" id="UP000806528"/>
    </source>
</evidence>
<organism evidence="3 4">
    <name type="scientific">Nocardiopsis coralli</name>
    <dbReference type="NCBI Taxonomy" id="2772213"/>
    <lineage>
        <taxon>Bacteria</taxon>
        <taxon>Bacillati</taxon>
        <taxon>Actinomycetota</taxon>
        <taxon>Actinomycetes</taxon>
        <taxon>Streptosporangiales</taxon>
        <taxon>Nocardiopsidaceae</taxon>
        <taxon>Nocardiopsis</taxon>
    </lineage>
</organism>
<feature type="signal peptide" evidence="2">
    <location>
        <begin position="1"/>
        <end position="25"/>
    </location>
</feature>
<dbReference type="Gene3D" id="3.40.190.150">
    <property type="entry name" value="Bordetella uptake gene, domain 1"/>
    <property type="match status" value="1"/>
</dbReference>
<name>A0ABR9PDP4_9ACTN</name>
<dbReference type="InterPro" id="IPR042100">
    <property type="entry name" value="Bug_dom1"/>
</dbReference>
<dbReference type="Gene3D" id="3.40.190.10">
    <property type="entry name" value="Periplasmic binding protein-like II"/>
    <property type="match status" value="1"/>
</dbReference>
<feature type="chain" id="PRO_5046776318" evidence="2">
    <location>
        <begin position="26"/>
        <end position="335"/>
    </location>
</feature>
<keyword evidence="2" id="KW-0732">Signal</keyword>
<gene>
    <name evidence="3" type="ORF">IDM40_25185</name>
</gene>
<dbReference type="EMBL" id="JADBGI010000031">
    <property type="protein sequence ID" value="MBE3001964.1"/>
    <property type="molecule type" value="Genomic_DNA"/>
</dbReference>